<evidence type="ECO:0000313" key="3">
    <source>
        <dbReference type="Proteomes" id="UP000499080"/>
    </source>
</evidence>
<sequence>MRYSTLTMILAIPKRKVVMRCSSPKELSSIPRSLRTPLLVQNLAPRSDFSIFSDLENRELNLESVSKSILPRSPPLSKTPNYKFLRRAPIRRGRKFKSLGFVGWLTATSNH</sequence>
<dbReference type="EMBL" id="BGPR01022339">
    <property type="protein sequence ID" value="GBN88551.1"/>
    <property type="molecule type" value="Genomic_DNA"/>
</dbReference>
<name>A0A4Y2SKY6_ARAVE</name>
<organism evidence="2 3">
    <name type="scientific">Araneus ventricosus</name>
    <name type="common">Orbweaver spider</name>
    <name type="synonym">Epeira ventricosa</name>
    <dbReference type="NCBI Taxonomy" id="182803"/>
    <lineage>
        <taxon>Eukaryota</taxon>
        <taxon>Metazoa</taxon>
        <taxon>Ecdysozoa</taxon>
        <taxon>Arthropoda</taxon>
        <taxon>Chelicerata</taxon>
        <taxon>Arachnida</taxon>
        <taxon>Araneae</taxon>
        <taxon>Araneomorphae</taxon>
        <taxon>Entelegynae</taxon>
        <taxon>Araneoidea</taxon>
        <taxon>Araneidae</taxon>
        <taxon>Araneus</taxon>
    </lineage>
</organism>
<comment type="caution">
    <text evidence="2">The sequence shown here is derived from an EMBL/GenBank/DDBJ whole genome shotgun (WGS) entry which is preliminary data.</text>
</comment>
<dbReference type="EMBL" id="BGPR01102386">
    <property type="protein sequence ID" value="GBM62906.1"/>
    <property type="molecule type" value="Genomic_DNA"/>
</dbReference>
<protein>
    <submittedName>
        <fullName evidence="2">Uncharacterized protein</fullName>
    </submittedName>
</protein>
<accession>A0A4Y2SKY6</accession>
<gene>
    <name evidence="2" type="ORF">AVEN_145436_1</name>
    <name evidence="1" type="ORF">AVEN_75417_1</name>
</gene>
<evidence type="ECO:0000313" key="1">
    <source>
        <dbReference type="EMBL" id="GBM62906.1"/>
    </source>
</evidence>
<reference evidence="2 3" key="1">
    <citation type="journal article" date="2019" name="Sci. Rep.">
        <title>Orb-weaving spider Araneus ventricosus genome elucidates the spidroin gene catalogue.</title>
        <authorList>
            <person name="Kono N."/>
            <person name="Nakamura H."/>
            <person name="Ohtoshi R."/>
            <person name="Moran D.A.P."/>
            <person name="Shinohara A."/>
            <person name="Yoshida Y."/>
            <person name="Fujiwara M."/>
            <person name="Mori M."/>
            <person name="Tomita M."/>
            <person name="Arakawa K."/>
        </authorList>
    </citation>
    <scope>NUCLEOTIDE SEQUENCE [LARGE SCALE GENOMIC DNA]</scope>
</reference>
<proteinExistence type="predicted"/>
<dbReference type="Proteomes" id="UP000499080">
    <property type="component" value="Unassembled WGS sequence"/>
</dbReference>
<keyword evidence="3" id="KW-1185">Reference proteome</keyword>
<dbReference type="AlphaFoldDB" id="A0A4Y2SKY6"/>
<evidence type="ECO:0000313" key="2">
    <source>
        <dbReference type="EMBL" id="GBN88551.1"/>
    </source>
</evidence>